<proteinExistence type="predicted"/>
<accession>A0A212L4G0</accession>
<evidence type="ECO:0000313" key="1">
    <source>
        <dbReference type="EMBL" id="SCM72239.1"/>
    </source>
</evidence>
<sequence length="61" mass="6439">MNAISPRNIPLTKKAAVKSGFFVLDTHVRVEIVLGTAGAGVCHKGVAWFSALLAQISFEAV</sequence>
<dbReference type="EMBL" id="FMJC01000002">
    <property type="protein sequence ID" value="SCM72239.1"/>
    <property type="molecule type" value="Genomic_DNA"/>
</dbReference>
<reference evidence="1" key="1">
    <citation type="submission" date="2016-08" db="EMBL/GenBank/DDBJ databases">
        <authorList>
            <person name="Seilhamer J.J."/>
        </authorList>
    </citation>
    <scope>NUCLEOTIDE SEQUENCE</scope>
    <source>
        <strain evidence="1">86-1</strain>
    </source>
</reference>
<gene>
    <name evidence="1" type="ORF">KL86DES1_20481</name>
</gene>
<organism evidence="1">
    <name type="scientific">uncultured Desulfovibrio sp</name>
    <dbReference type="NCBI Taxonomy" id="167968"/>
    <lineage>
        <taxon>Bacteria</taxon>
        <taxon>Pseudomonadati</taxon>
        <taxon>Thermodesulfobacteriota</taxon>
        <taxon>Desulfovibrionia</taxon>
        <taxon>Desulfovibrionales</taxon>
        <taxon>Desulfovibrionaceae</taxon>
        <taxon>Desulfovibrio</taxon>
        <taxon>environmental samples</taxon>
    </lineage>
</organism>
<protein>
    <submittedName>
        <fullName evidence="1">Uncharacterized protein</fullName>
    </submittedName>
</protein>
<dbReference type="AlphaFoldDB" id="A0A212L4G0"/>
<name>A0A212L4G0_9BACT</name>